<protein>
    <submittedName>
        <fullName evidence="8">Putative cytochrome P450 YjiB</fullName>
    </submittedName>
</protein>
<dbReference type="AlphaFoldDB" id="A0A7I7UQ06"/>
<keyword evidence="9" id="KW-1185">Reference proteome</keyword>
<comment type="similarity">
    <text evidence="1 7">Belongs to the cytochrome P450 family.</text>
</comment>
<dbReference type="SUPFAM" id="SSF48264">
    <property type="entry name" value="Cytochrome P450"/>
    <property type="match status" value="1"/>
</dbReference>
<evidence type="ECO:0000256" key="6">
    <source>
        <dbReference type="ARBA" id="ARBA00023033"/>
    </source>
</evidence>
<evidence type="ECO:0000256" key="4">
    <source>
        <dbReference type="ARBA" id="ARBA00023002"/>
    </source>
</evidence>
<proteinExistence type="inferred from homology"/>
<reference evidence="8 9" key="1">
    <citation type="journal article" date="2019" name="Emerg. Microbes Infect.">
        <title>Comprehensive subspecies identification of 175 nontuberculous mycobacteria species based on 7547 genomic profiles.</title>
        <authorList>
            <person name="Matsumoto Y."/>
            <person name="Kinjo T."/>
            <person name="Motooka D."/>
            <person name="Nabeya D."/>
            <person name="Jung N."/>
            <person name="Uechi K."/>
            <person name="Horii T."/>
            <person name="Iida T."/>
            <person name="Fujita J."/>
            <person name="Nakamura S."/>
        </authorList>
    </citation>
    <scope>NUCLEOTIDE SEQUENCE [LARGE SCALE GENOMIC DNA]</scope>
    <source>
        <strain evidence="8 9">JCM 6370</strain>
    </source>
</reference>
<organism evidence="8 9">
    <name type="scientific">Mycolicibacterium pulveris</name>
    <name type="common">Mycobacterium pulveris</name>
    <dbReference type="NCBI Taxonomy" id="36813"/>
    <lineage>
        <taxon>Bacteria</taxon>
        <taxon>Bacillati</taxon>
        <taxon>Actinomycetota</taxon>
        <taxon>Actinomycetes</taxon>
        <taxon>Mycobacteriales</taxon>
        <taxon>Mycobacteriaceae</taxon>
        <taxon>Mycolicibacterium</taxon>
    </lineage>
</organism>
<dbReference type="GO" id="GO:0004497">
    <property type="term" value="F:monooxygenase activity"/>
    <property type="evidence" value="ECO:0007669"/>
    <property type="project" value="UniProtKB-KW"/>
</dbReference>
<dbReference type="RefSeq" id="WP_163904267.1">
    <property type="nucleotide sequence ID" value="NZ_AP022599.1"/>
</dbReference>
<dbReference type="Gene3D" id="1.10.630.10">
    <property type="entry name" value="Cytochrome P450"/>
    <property type="match status" value="1"/>
</dbReference>
<evidence type="ECO:0000313" key="8">
    <source>
        <dbReference type="EMBL" id="BBY83437.1"/>
    </source>
</evidence>
<dbReference type="InterPro" id="IPR036396">
    <property type="entry name" value="Cyt_P450_sf"/>
</dbReference>
<dbReference type="PRINTS" id="PR00359">
    <property type="entry name" value="BP450"/>
</dbReference>
<dbReference type="Proteomes" id="UP000467252">
    <property type="component" value="Chromosome"/>
</dbReference>
<dbReference type="PANTHER" id="PTHR46696">
    <property type="entry name" value="P450, PUTATIVE (EUROFUNG)-RELATED"/>
    <property type="match status" value="1"/>
</dbReference>
<dbReference type="InterPro" id="IPR002397">
    <property type="entry name" value="Cyt_P450_B"/>
</dbReference>
<dbReference type="GO" id="GO:0005506">
    <property type="term" value="F:iron ion binding"/>
    <property type="evidence" value="ECO:0007669"/>
    <property type="project" value="InterPro"/>
</dbReference>
<dbReference type="GO" id="GO:0016705">
    <property type="term" value="F:oxidoreductase activity, acting on paired donors, with incorporation or reduction of molecular oxygen"/>
    <property type="evidence" value="ECO:0007669"/>
    <property type="project" value="InterPro"/>
</dbReference>
<dbReference type="EMBL" id="AP022599">
    <property type="protein sequence ID" value="BBY83437.1"/>
    <property type="molecule type" value="Genomic_DNA"/>
</dbReference>
<dbReference type="PROSITE" id="PS00086">
    <property type="entry name" value="CYTOCHROME_P450"/>
    <property type="match status" value="1"/>
</dbReference>
<name>A0A7I7UQ06_MYCPV</name>
<keyword evidence="4 7" id="KW-0560">Oxidoreductase</keyword>
<dbReference type="GO" id="GO:0020037">
    <property type="term" value="F:heme binding"/>
    <property type="evidence" value="ECO:0007669"/>
    <property type="project" value="InterPro"/>
</dbReference>
<dbReference type="PRINTS" id="PR00385">
    <property type="entry name" value="P450"/>
</dbReference>
<sequence length="397" mass="44334">MGTALAQVELLSDDFQHDPIPTLTYHREHQPVFQAAEIPAYVLTRFEDVLAMRNQEIYSMAILKAMRGEIDGPTMIQMDKEEHARNRGLISVAFRAKVINQFAETEIIPIVEDLLAGLAGRRQVDLNEVFCEKVPFRSIARLLGLQTDSEGALSELYRDQIAFNPLQSGEEEWNRSIRARDGLTELLSPAVERTRKDPRDSFLATILRSETKGGDKLSEEELFGFLRFLLPAGLETTMSALSNAIYHFLSRPEVLELLRNDPAALNPAIEESLRWHAPISYVTRMTVQDTTVAGVDIPAMSVVLGSLNAANRDPDVFTDPDVFDPRRSPNKHIAFGVGVHTCIGAPLARATLRIAIPRLLERFPEMTISAGFEPRFSGAFDNRLTRLDVDLGPVRTA</sequence>
<keyword evidence="3 7" id="KW-0479">Metal-binding</keyword>
<evidence type="ECO:0000256" key="3">
    <source>
        <dbReference type="ARBA" id="ARBA00022723"/>
    </source>
</evidence>
<keyword evidence="5 7" id="KW-0408">Iron</keyword>
<keyword evidence="6 7" id="KW-0503">Monooxygenase</keyword>
<keyword evidence="2 7" id="KW-0349">Heme</keyword>
<dbReference type="PANTHER" id="PTHR46696:SF3">
    <property type="entry name" value="PULCHERRIMINIC ACID SYNTHASE"/>
    <property type="match status" value="1"/>
</dbReference>
<evidence type="ECO:0000256" key="1">
    <source>
        <dbReference type="ARBA" id="ARBA00010617"/>
    </source>
</evidence>
<dbReference type="InterPro" id="IPR017972">
    <property type="entry name" value="Cyt_P450_CS"/>
</dbReference>
<gene>
    <name evidence="8" type="primary">yjiB_2</name>
    <name evidence="8" type="ORF">MPUL_45950</name>
</gene>
<dbReference type="InterPro" id="IPR001128">
    <property type="entry name" value="Cyt_P450"/>
</dbReference>
<evidence type="ECO:0000256" key="5">
    <source>
        <dbReference type="ARBA" id="ARBA00023004"/>
    </source>
</evidence>
<evidence type="ECO:0000256" key="2">
    <source>
        <dbReference type="ARBA" id="ARBA00022617"/>
    </source>
</evidence>
<evidence type="ECO:0000313" key="9">
    <source>
        <dbReference type="Proteomes" id="UP000467252"/>
    </source>
</evidence>
<evidence type="ECO:0000256" key="7">
    <source>
        <dbReference type="RuleBase" id="RU000461"/>
    </source>
</evidence>
<accession>A0A7I7UQ06</accession>
<dbReference type="Pfam" id="PF00067">
    <property type="entry name" value="p450"/>
    <property type="match status" value="1"/>
</dbReference>